<dbReference type="Pfam" id="PF05729">
    <property type="entry name" value="NACHT"/>
    <property type="match status" value="1"/>
</dbReference>
<accession>A0A9Q1C9P6</accession>
<evidence type="ECO:0000259" key="2">
    <source>
        <dbReference type="PROSITE" id="PS50837"/>
    </source>
</evidence>
<keyword evidence="4" id="KW-1185">Reference proteome</keyword>
<dbReference type="OrthoDB" id="427518at2759"/>
<dbReference type="EMBL" id="JAIZAY010000005">
    <property type="protein sequence ID" value="KAJ8041336.1"/>
    <property type="molecule type" value="Genomic_DNA"/>
</dbReference>
<dbReference type="Gene3D" id="3.40.50.300">
    <property type="entry name" value="P-loop containing nucleotide triphosphate hydrolases"/>
    <property type="match status" value="1"/>
</dbReference>
<dbReference type="PANTHER" id="PTHR46312">
    <property type="entry name" value="NACHT DOMAIN-CONTAINING PROTEIN"/>
    <property type="match status" value="1"/>
</dbReference>
<evidence type="ECO:0000256" key="1">
    <source>
        <dbReference type="SAM" id="Coils"/>
    </source>
</evidence>
<organism evidence="3 4">
    <name type="scientific">Holothuria leucospilota</name>
    <name type="common">Black long sea cucumber</name>
    <name type="synonym">Mertensiothuria leucospilota</name>
    <dbReference type="NCBI Taxonomy" id="206669"/>
    <lineage>
        <taxon>Eukaryota</taxon>
        <taxon>Metazoa</taxon>
        <taxon>Echinodermata</taxon>
        <taxon>Eleutherozoa</taxon>
        <taxon>Echinozoa</taxon>
        <taxon>Holothuroidea</taxon>
        <taxon>Aspidochirotacea</taxon>
        <taxon>Aspidochirotida</taxon>
        <taxon>Holothuriidae</taxon>
        <taxon>Holothuria</taxon>
    </lineage>
</organism>
<dbReference type="InterPro" id="IPR027417">
    <property type="entry name" value="P-loop_NTPase"/>
</dbReference>
<keyword evidence="1" id="KW-0175">Coiled coil</keyword>
<reference evidence="3" key="1">
    <citation type="submission" date="2021-10" db="EMBL/GenBank/DDBJ databases">
        <title>Tropical sea cucumber genome reveals ecological adaptation and Cuvierian tubules defense mechanism.</title>
        <authorList>
            <person name="Chen T."/>
        </authorList>
    </citation>
    <scope>NUCLEOTIDE SEQUENCE</scope>
    <source>
        <strain evidence="3">Nanhai2018</strain>
        <tissue evidence="3">Muscle</tissue>
    </source>
</reference>
<sequence>MTRAENTEEFIKQLKAKYKEMYAAILPIPYIRDRCYLVDKIFVNGGIEFLPSNERGKETWQTIDSYQSIFDDSRIKSSRIILEGPPGYGKSTLTLQMAYDWCNKTSKSRLDGVGILILLQLRKMGGVTSIFEAIRNFILPHDSTLKLKDIQNIVTECRKTDSVLVILDGYDEYPDQDQETDVRKILERKMFQDCDVILTTRPSHFPRNFSPYTKRVRLTGFDEEARQKYISKSVTRSETNDGNIERRLRANPVLKDLCQVPLFFVMFAHITQDRKDDLKFNSVTIYFQYMVSCFHKHMQNKIEKKDLREKYEQLEHNHDNLDQIAFENLRQIDYDLVLEKNQLLEKIGENCYELYVRIGILVEENVIKVRDRPGACNTPFIQEKKQVRFYHRLFREWYAAYYLSKRIAEFPAEREHLLKELPPSKLPDTYRFACGLNYTAAEEIIRSLELAGNTKFKLLCTLERDGKVDNILNTLKEECGDRVNIRNDDDILKQKSILQLIKIASHYKVSGCFLNVCNDGKKLSWRAW</sequence>
<evidence type="ECO:0000313" key="3">
    <source>
        <dbReference type="EMBL" id="KAJ8041336.1"/>
    </source>
</evidence>
<feature type="domain" description="NACHT" evidence="2">
    <location>
        <begin position="78"/>
        <end position="203"/>
    </location>
</feature>
<proteinExistence type="predicted"/>
<dbReference type="AlphaFoldDB" id="A0A9Q1C9P6"/>
<feature type="coiled-coil region" evidence="1">
    <location>
        <begin position="297"/>
        <end position="324"/>
    </location>
</feature>
<dbReference type="PANTHER" id="PTHR46312:SF2">
    <property type="entry name" value="NUCLEOTIDE-BINDING OLIGOMERIZATION DOMAIN-CONTAINING PROTEIN 2-LIKE"/>
    <property type="match status" value="1"/>
</dbReference>
<evidence type="ECO:0000313" key="4">
    <source>
        <dbReference type="Proteomes" id="UP001152320"/>
    </source>
</evidence>
<dbReference type="Proteomes" id="UP001152320">
    <property type="component" value="Chromosome 5"/>
</dbReference>
<name>A0A9Q1C9P6_HOLLE</name>
<comment type="caution">
    <text evidence="3">The sequence shown here is derived from an EMBL/GenBank/DDBJ whole genome shotgun (WGS) entry which is preliminary data.</text>
</comment>
<dbReference type="InterPro" id="IPR007111">
    <property type="entry name" value="NACHT_NTPase"/>
</dbReference>
<gene>
    <name evidence="3" type="ORF">HOLleu_12129</name>
</gene>
<dbReference type="PROSITE" id="PS50837">
    <property type="entry name" value="NACHT"/>
    <property type="match status" value="1"/>
</dbReference>
<protein>
    <submittedName>
        <fullName evidence="3">NACHT, LRR and PYD domains-containing protein 10</fullName>
    </submittedName>
</protein>
<dbReference type="SUPFAM" id="SSF52540">
    <property type="entry name" value="P-loop containing nucleoside triphosphate hydrolases"/>
    <property type="match status" value="1"/>
</dbReference>